<dbReference type="STRING" id="749414.SBI_01421"/>
<feature type="chain" id="PRO_5038563752" description="Integral membrane protein" evidence="2">
    <location>
        <begin position="30"/>
        <end position="182"/>
    </location>
</feature>
<protein>
    <recommendedName>
        <fullName evidence="5">Integral membrane protein</fullName>
    </recommendedName>
</protein>
<dbReference type="HOGENOM" id="CLU_1481174_0_0_11"/>
<feature type="transmembrane region" description="Helical" evidence="1">
    <location>
        <begin position="45"/>
        <end position="69"/>
    </location>
</feature>
<name>D7CDM7_STRBB</name>
<dbReference type="RefSeq" id="WP_014174021.1">
    <property type="nucleotide sequence ID" value="NC_016582.1"/>
</dbReference>
<dbReference type="KEGG" id="sbh:SBI_01421"/>
<organism evidence="3 4">
    <name type="scientific">Streptomyces bingchenggensis (strain BCW-1)</name>
    <dbReference type="NCBI Taxonomy" id="749414"/>
    <lineage>
        <taxon>Bacteria</taxon>
        <taxon>Bacillati</taxon>
        <taxon>Actinomycetota</taxon>
        <taxon>Actinomycetes</taxon>
        <taxon>Kitasatosporales</taxon>
        <taxon>Streptomycetaceae</taxon>
        <taxon>Streptomyces</taxon>
    </lineage>
</organism>
<dbReference type="Proteomes" id="UP000000377">
    <property type="component" value="Chromosome"/>
</dbReference>
<gene>
    <name evidence="3" type="ordered locus">SBI_01421</name>
</gene>
<feature type="transmembrane region" description="Helical" evidence="1">
    <location>
        <begin position="81"/>
        <end position="98"/>
    </location>
</feature>
<keyword evidence="4" id="KW-1185">Reference proteome</keyword>
<evidence type="ECO:0000256" key="1">
    <source>
        <dbReference type="SAM" id="Phobius"/>
    </source>
</evidence>
<keyword evidence="1" id="KW-0472">Membrane</keyword>
<evidence type="ECO:0000256" key="2">
    <source>
        <dbReference type="SAM" id="SignalP"/>
    </source>
</evidence>
<feature type="transmembrane region" description="Helical" evidence="1">
    <location>
        <begin position="110"/>
        <end position="129"/>
    </location>
</feature>
<feature type="signal peptide" evidence="2">
    <location>
        <begin position="1"/>
        <end position="29"/>
    </location>
</feature>
<dbReference type="PATRIC" id="fig|749414.3.peg.1458"/>
<reference evidence="3 4" key="1">
    <citation type="journal article" date="2010" name="J. Bacteriol.">
        <title>Genome sequence of the milbemycin-producing bacterium Streptomyces bingchenggensis.</title>
        <authorList>
            <person name="Wang X.J."/>
            <person name="Yan Y.J."/>
            <person name="Zhang B."/>
            <person name="An J."/>
            <person name="Wang J.J."/>
            <person name="Tian J."/>
            <person name="Jiang L."/>
            <person name="Chen Y.H."/>
            <person name="Huang S.X."/>
            <person name="Yin M."/>
            <person name="Zhang J."/>
            <person name="Gao A.L."/>
            <person name="Liu C.X."/>
            <person name="Zhu Z.X."/>
            <person name="Xiang W.S."/>
        </authorList>
    </citation>
    <scope>NUCLEOTIDE SEQUENCE [LARGE SCALE GENOMIC DNA]</scope>
    <source>
        <strain evidence="3 4">BCW-1</strain>
    </source>
</reference>
<evidence type="ECO:0000313" key="4">
    <source>
        <dbReference type="Proteomes" id="UP000000377"/>
    </source>
</evidence>
<keyword evidence="1" id="KW-0812">Transmembrane</keyword>
<accession>D7CDM7</accession>
<dbReference type="EMBL" id="CP002047">
    <property type="protein sequence ID" value="ADI04542.1"/>
    <property type="molecule type" value="Genomic_DNA"/>
</dbReference>
<dbReference type="AlphaFoldDB" id="D7CDM7"/>
<proteinExistence type="predicted"/>
<sequence length="182" mass="18795">MSRALPRPLWPTAAGLVAVAATLTAAATAGGTGPVHAPHTHAADAAPGLVTAVSAFTLAVSWPALRVALRPERRRMTWRSLLAATAGALALAVPLRWAHPADGFDAHLWAMARFELLAGVGPGLLAYAVHATEGAGRSAPPPRRARSRLPEAVSGALAWTVTTYAWHLPPLLVLDGPAAQTV</sequence>
<evidence type="ECO:0008006" key="5">
    <source>
        <dbReference type="Google" id="ProtNLM"/>
    </source>
</evidence>
<feature type="transmembrane region" description="Helical" evidence="1">
    <location>
        <begin position="149"/>
        <end position="167"/>
    </location>
</feature>
<keyword evidence="1" id="KW-1133">Transmembrane helix</keyword>
<evidence type="ECO:0000313" key="3">
    <source>
        <dbReference type="EMBL" id="ADI04542.1"/>
    </source>
</evidence>
<keyword evidence="2" id="KW-0732">Signal</keyword>